<evidence type="ECO:0000313" key="3">
    <source>
        <dbReference type="Proteomes" id="UP000758603"/>
    </source>
</evidence>
<name>A0A9P8UWZ6_9PEZI</name>
<proteinExistence type="predicted"/>
<evidence type="ECO:0000313" key="2">
    <source>
        <dbReference type="EMBL" id="KAH6659767.1"/>
    </source>
</evidence>
<dbReference type="EMBL" id="JAGPXC010000001">
    <property type="protein sequence ID" value="KAH6659767.1"/>
    <property type="molecule type" value="Genomic_DNA"/>
</dbReference>
<accession>A0A9P8UWZ6</accession>
<dbReference type="RefSeq" id="XP_045963898.1">
    <property type="nucleotide sequence ID" value="XM_046106271.1"/>
</dbReference>
<reference evidence="2" key="1">
    <citation type="journal article" date="2021" name="Nat. Commun.">
        <title>Genetic determinants of endophytism in the Arabidopsis root mycobiome.</title>
        <authorList>
            <person name="Mesny F."/>
            <person name="Miyauchi S."/>
            <person name="Thiergart T."/>
            <person name="Pickel B."/>
            <person name="Atanasova L."/>
            <person name="Karlsson M."/>
            <person name="Huettel B."/>
            <person name="Barry K.W."/>
            <person name="Haridas S."/>
            <person name="Chen C."/>
            <person name="Bauer D."/>
            <person name="Andreopoulos W."/>
            <person name="Pangilinan J."/>
            <person name="LaButti K."/>
            <person name="Riley R."/>
            <person name="Lipzen A."/>
            <person name="Clum A."/>
            <person name="Drula E."/>
            <person name="Henrissat B."/>
            <person name="Kohler A."/>
            <person name="Grigoriev I.V."/>
            <person name="Martin F.M."/>
            <person name="Hacquard S."/>
        </authorList>
    </citation>
    <scope>NUCLEOTIDE SEQUENCE</scope>
    <source>
        <strain evidence="2">MPI-SDFR-AT-0073</strain>
    </source>
</reference>
<dbReference type="OrthoDB" id="20872at2759"/>
<gene>
    <name evidence="2" type="ORF">BKA67DRAFT_652983</name>
</gene>
<feature type="domain" description="Heterokaryon incompatibility" evidence="1">
    <location>
        <begin position="22"/>
        <end position="109"/>
    </location>
</feature>
<dbReference type="PANTHER" id="PTHR10622:SF10">
    <property type="entry name" value="HET DOMAIN-CONTAINING PROTEIN"/>
    <property type="match status" value="1"/>
</dbReference>
<organism evidence="2 3">
    <name type="scientific">Truncatella angustata</name>
    <dbReference type="NCBI Taxonomy" id="152316"/>
    <lineage>
        <taxon>Eukaryota</taxon>
        <taxon>Fungi</taxon>
        <taxon>Dikarya</taxon>
        <taxon>Ascomycota</taxon>
        <taxon>Pezizomycotina</taxon>
        <taxon>Sordariomycetes</taxon>
        <taxon>Xylariomycetidae</taxon>
        <taxon>Amphisphaeriales</taxon>
        <taxon>Sporocadaceae</taxon>
        <taxon>Truncatella</taxon>
    </lineage>
</organism>
<dbReference type="AlphaFoldDB" id="A0A9P8UWZ6"/>
<protein>
    <submittedName>
        <fullName evidence="2">Heterokaryon incompatibility protein-domain-containing protein</fullName>
    </submittedName>
</protein>
<dbReference type="Pfam" id="PF06985">
    <property type="entry name" value="HET"/>
    <property type="match status" value="1"/>
</dbReference>
<keyword evidence="3" id="KW-1185">Reference proteome</keyword>
<dbReference type="PANTHER" id="PTHR10622">
    <property type="entry name" value="HET DOMAIN-CONTAINING PROTEIN"/>
    <property type="match status" value="1"/>
</dbReference>
<dbReference type="Proteomes" id="UP000758603">
    <property type="component" value="Unassembled WGS sequence"/>
</dbReference>
<dbReference type="GeneID" id="70135162"/>
<evidence type="ECO:0000259" key="1">
    <source>
        <dbReference type="Pfam" id="PF06985"/>
    </source>
</evidence>
<comment type="caution">
    <text evidence="2">The sequence shown here is derived from an EMBL/GenBank/DDBJ whole genome shotgun (WGS) entry which is preliminary data.</text>
</comment>
<sequence>MRLLNVKTRKLEEHYGDRIPPYAILSHTWGAEEITYKDFQSSGYASIHGYDKIDGCCRQAEGDDVGYVWVDTCCIDKSSSAELSEAINSMYEWYEKSAVCYVYLSDVPADDDPYELYSAFRFSRWFTRGWTLQEFLAPRKLRFFNNEWTRCFGTDITRPRDKTEQTMMDLSYDFKWNEAQVCNILAAITGIGITIVSTGNFEITTMAQRFSWAAHRKTTRVEDMAYCLLGILRVKMPLLYGEGEAAFQRLQEVAINTRIDQSYLCWGLDMAWPEIAAAQMANHVLARSPLAFQHCGGVRSLVEDDSEALRTQSVINQGLQLEVDVLPVKQNGLISLALLACYRNTDDLGLAIPVVQLGKTHLFRRLEGIPPFQLLPSANFTKKASRRTIVLLDPERTHHSNAMYYSTPGSDMPRWLSPRRFRGRLLYFFGELREIGFDVDSYYPPVCTFDPGRSFVKKLSIDLDKFNPGYFAISFRRGKDRIAVYFDIPAGLTTSSAPVRVRAFKLDRGSLLSMVLAKRRRPWRPAWLQFEIDSSESCANPGCRELGHLHLSHVTQDRGATFFVSAKYGGLHEYPEDTELSDV</sequence>
<dbReference type="InterPro" id="IPR010730">
    <property type="entry name" value="HET"/>
</dbReference>